<dbReference type="InterPro" id="IPR027417">
    <property type="entry name" value="P-loop_NTPase"/>
</dbReference>
<dbReference type="Gene3D" id="3.40.50.300">
    <property type="entry name" value="P-loop containing nucleotide triphosphate hydrolases"/>
    <property type="match status" value="1"/>
</dbReference>
<dbReference type="PROSITE" id="PS50901">
    <property type="entry name" value="FTSK"/>
    <property type="match status" value="1"/>
</dbReference>
<dbReference type="GO" id="GO:0016020">
    <property type="term" value="C:membrane"/>
    <property type="evidence" value="ECO:0007669"/>
    <property type="project" value="UniProtKB-SubCell"/>
</dbReference>
<dbReference type="GO" id="GO:0051301">
    <property type="term" value="P:cell division"/>
    <property type="evidence" value="ECO:0007669"/>
    <property type="project" value="UniProtKB-KW"/>
</dbReference>
<feature type="region of interest" description="Disordered" evidence="10">
    <location>
        <begin position="1"/>
        <end position="24"/>
    </location>
</feature>
<evidence type="ECO:0000256" key="1">
    <source>
        <dbReference type="ARBA" id="ARBA00004141"/>
    </source>
</evidence>
<accession>A0AAE6P0N3</accession>
<evidence type="ECO:0000256" key="4">
    <source>
        <dbReference type="ARBA" id="ARBA00022741"/>
    </source>
</evidence>
<keyword evidence="13" id="KW-0132">Cell division</keyword>
<feature type="transmembrane region" description="Helical" evidence="11">
    <location>
        <begin position="103"/>
        <end position="125"/>
    </location>
</feature>
<protein>
    <recommendedName>
        <fullName evidence="3">DNA translocase FtsK</fullName>
    </recommendedName>
</protein>
<evidence type="ECO:0000256" key="2">
    <source>
        <dbReference type="ARBA" id="ARBA00006474"/>
    </source>
</evidence>
<evidence type="ECO:0000313" key="14">
    <source>
        <dbReference type="Proteomes" id="UP000327194"/>
    </source>
</evidence>
<feature type="binding site" evidence="9">
    <location>
        <begin position="475"/>
        <end position="482"/>
    </location>
    <ligand>
        <name>ATP</name>
        <dbReference type="ChEBI" id="CHEBI:30616"/>
    </ligand>
</feature>
<feature type="compositionally biased region" description="Basic and acidic residues" evidence="10">
    <location>
        <begin position="280"/>
        <end position="289"/>
    </location>
</feature>
<comment type="similarity">
    <text evidence="2">Belongs to the FtsK/SpoIIIE/SftA family.</text>
</comment>
<keyword evidence="11" id="KW-1133">Transmembrane helix</keyword>
<dbReference type="AlphaFoldDB" id="A0AAE6P0N3"/>
<dbReference type="InterPro" id="IPR036259">
    <property type="entry name" value="MFS_trans_sf"/>
</dbReference>
<evidence type="ECO:0000256" key="5">
    <source>
        <dbReference type="ARBA" id="ARBA00022829"/>
    </source>
</evidence>
<dbReference type="EMBL" id="CP045562">
    <property type="protein sequence ID" value="QFX92824.1"/>
    <property type="molecule type" value="Genomic_DNA"/>
</dbReference>
<feature type="compositionally biased region" description="Polar residues" evidence="10">
    <location>
        <begin position="314"/>
        <end position="328"/>
    </location>
</feature>
<dbReference type="SUPFAM" id="SSF46785">
    <property type="entry name" value="Winged helix' DNA-binding domain"/>
    <property type="match status" value="1"/>
</dbReference>
<dbReference type="InterPro" id="IPR002543">
    <property type="entry name" value="FtsK_dom"/>
</dbReference>
<name>A0AAE6P0N3_9LACO</name>
<keyword evidence="11" id="KW-0472">Membrane</keyword>
<dbReference type="InterPro" id="IPR050206">
    <property type="entry name" value="FtsK/SpoIIIE/SftA"/>
</dbReference>
<dbReference type="RefSeq" id="WP_010021188.1">
    <property type="nucleotide sequence ID" value="NZ_AZDS01000001.1"/>
</dbReference>
<evidence type="ECO:0000313" key="13">
    <source>
        <dbReference type="EMBL" id="QFX92824.1"/>
    </source>
</evidence>
<dbReference type="Proteomes" id="UP000327194">
    <property type="component" value="Chromosome"/>
</dbReference>
<feature type="transmembrane region" description="Helical" evidence="11">
    <location>
        <begin position="77"/>
        <end position="96"/>
    </location>
</feature>
<sequence length="796" mass="87758">MAQRKTKRKTTKRKTTRKRRSRKGKNSFWIKFKGFCGKRKLNIIGLIFLLIAGLGFFSLGMAGTLFANVFRLVVGNAYQVLAIFLGLFGGLLFLGIKIPKIDFHYIVGFLVAFVGLTLNLSILFFNSLNTHVGFVQTTFNTLFSDITSNVSTSNVGGGMVGASLLSLFSTLISLLGTSILAYALMVIGVVIFFKLPVIQWAKDGLSWTGKWITSMVASVRRAHINNNERRKQKKSQEQPSHVVKKASVNSSVPKRPESSRTQEQPQALHDSLYNSIKSQDTNKSDEKAPHITVASRKPKPIQSDSRPEADSPKFDSNSTNDRYQLPSTKLLTKVPEQDQTEEYNAIDKNTQILQKTLKSFGVDAEVKNVSLGPSVTEYELHPAIGVKVSKIVNLSDDIALALAAKDIRIEAPIPGKSLIGIEVPNKSISTVSFRDVFENQTGDTKSILNVPLGKNVNGDVVSCDITKMPHLLIAGSTGSGKSVAINSILTSILLKATPDQVKFMLIDPKKVELGVYNGIPHLLSPVVSDPKKAARALHKVVDEMEHRYEMFAQTGQRKISGYNKYIREKNASEGTSLPTLPYIVVVVDELADLMMTVSNEVESAIIRLAQMGRAAGVHMILATQRPSVDVITGLIKANVPSRIAFAVSSGVDSRTILDTNGAEKLLGRGDMLYLPIDQNIPARVQGSFISDSDVENVVDFVKKQARPEYDDSMMVTDAEIKEEEKNDDEDDLFDDALAFVIKEQKASTSMIQRQFRIGYNRAARIIDDMEQRGYIGPQHGSKPRDVYKKSSDDAEQ</sequence>
<dbReference type="SMART" id="SM00843">
    <property type="entry name" value="Ftsk_gamma"/>
    <property type="match status" value="1"/>
</dbReference>
<dbReference type="Pfam" id="PF09397">
    <property type="entry name" value="FtsK_gamma"/>
    <property type="match status" value="1"/>
</dbReference>
<dbReference type="SUPFAM" id="SSF52540">
    <property type="entry name" value="P-loop containing nucleoside triphosphate hydrolases"/>
    <property type="match status" value="1"/>
</dbReference>
<keyword evidence="13" id="KW-0131">Cell cycle</keyword>
<dbReference type="InterPro" id="IPR003593">
    <property type="entry name" value="AAA+_ATPase"/>
</dbReference>
<keyword evidence="7" id="KW-0238">DNA-binding</keyword>
<dbReference type="InterPro" id="IPR018541">
    <property type="entry name" value="Ftsk_gamma"/>
</dbReference>
<keyword evidence="5" id="KW-0159">Chromosome partition</keyword>
<feature type="region of interest" description="Disordered" evidence="10">
    <location>
        <begin position="226"/>
        <end position="328"/>
    </location>
</feature>
<reference evidence="13 14" key="1">
    <citation type="submission" date="2019-10" db="EMBL/GenBank/DDBJ databases">
        <title>Genome sequencing of Lactobacillus fructivorans.</title>
        <authorList>
            <person name="Kim K."/>
        </authorList>
    </citation>
    <scope>NUCLEOTIDE SEQUENCE [LARGE SCALE GENOMIC DNA]</scope>
    <source>
        <strain evidence="13 14">LF543</strain>
    </source>
</reference>
<feature type="compositionally biased region" description="Basic and acidic residues" evidence="10">
    <location>
        <begin position="782"/>
        <end position="796"/>
    </location>
</feature>
<dbReference type="Pfam" id="PF17854">
    <property type="entry name" value="FtsK_alpha"/>
    <property type="match status" value="1"/>
</dbReference>
<dbReference type="KEGG" id="lfv:LF543_04290"/>
<dbReference type="SUPFAM" id="SSF103473">
    <property type="entry name" value="MFS general substrate transporter"/>
    <property type="match status" value="1"/>
</dbReference>
<feature type="domain" description="FtsK" evidence="12">
    <location>
        <begin position="457"/>
        <end position="654"/>
    </location>
</feature>
<dbReference type="InterPro" id="IPR036390">
    <property type="entry name" value="WH_DNA-bd_sf"/>
</dbReference>
<feature type="transmembrane region" description="Helical" evidence="11">
    <location>
        <begin position="167"/>
        <end position="193"/>
    </location>
</feature>
<feature type="region of interest" description="Disordered" evidence="10">
    <location>
        <begin position="769"/>
        <end position="796"/>
    </location>
</feature>
<organism evidence="13 14">
    <name type="scientific">Fructilactobacillus fructivorans</name>
    <dbReference type="NCBI Taxonomy" id="1614"/>
    <lineage>
        <taxon>Bacteria</taxon>
        <taxon>Bacillati</taxon>
        <taxon>Bacillota</taxon>
        <taxon>Bacilli</taxon>
        <taxon>Lactobacillales</taxon>
        <taxon>Lactobacillaceae</taxon>
        <taxon>Fructilactobacillus</taxon>
    </lineage>
</organism>
<dbReference type="Pfam" id="PF01580">
    <property type="entry name" value="FtsK_SpoIIIE"/>
    <property type="match status" value="1"/>
</dbReference>
<dbReference type="PANTHER" id="PTHR22683">
    <property type="entry name" value="SPORULATION PROTEIN RELATED"/>
    <property type="match status" value="1"/>
</dbReference>
<gene>
    <name evidence="13" type="ORF">LF543_04290</name>
</gene>
<comment type="subcellular location">
    <subcellularLocation>
        <location evidence="1">Membrane</location>
        <topology evidence="1">Multi-pass membrane protein</topology>
    </subcellularLocation>
</comment>
<evidence type="ECO:0000259" key="12">
    <source>
        <dbReference type="PROSITE" id="PS50901"/>
    </source>
</evidence>
<keyword evidence="4 9" id="KW-0547">Nucleotide-binding</keyword>
<dbReference type="InterPro" id="IPR041027">
    <property type="entry name" value="FtsK_alpha"/>
</dbReference>
<evidence type="ECO:0000256" key="11">
    <source>
        <dbReference type="SAM" id="Phobius"/>
    </source>
</evidence>
<dbReference type="GO" id="GO:0003677">
    <property type="term" value="F:DNA binding"/>
    <property type="evidence" value="ECO:0007669"/>
    <property type="project" value="UniProtKB-KW"/>
</dbReference>
<evidence type="ECO:0000256" key="3">
    <source>
        <dbReference type="ARBA" id="ARBA00020887"/>
    </source>
</evidence>
<dbReference type="GO" id="GO:0007059">
    <property type="term" value="P:chromosome segregation"/>
    <property type="evidence" value="ECO:0007669"/>
    <property type="project" value="UniProtKB-KW"/>
</dbReference>
<dbReference type="Gene3D" id="1.10.10.10">
    <property type="entry name" value="Winged helix-like DNA-binding domain superfamily/Winged helix DNA-binding domain"/>
    <property type="match status" value="1"/>
</dbReference>
<evidence type="ECO:0000256" key="8">
    <source>
        <dbReference type="ARBA" id="ARBA00025923"/>
    </source>
</evidence>
<dbReference type="InterPro" id="IPR036388">
    <property type="entry name" value="WH-like_DNA-bd_sf"/>
</dbReference>
<dbReference type="SMART" id="SM00382">
    <property type="entry name" value="AAA"/>
    <property type="match status" value="1"/>
</dbReference>
<comment type="subunit">
    <text evidence="8">Homohexamer. Forms a ring that surrounds DNA.</text>
</comment>
<evidence type="ECO:0000256" key="6">
    <source>
        <dbReference type="ARBA" id="ARBA00022840"/>
    </source>
</evidence>
<dbReference type="PANTHER" id="PTHR22683:SF41">
    <property type="entry name" value="DNA TRANSLOCASE FTSK"/>
    <property type="match status" value="1"/>
</dbReference>
<dbReference type="GO" id="GO:0005524">
    <property type="term" value="F:ATP binding"/>
    <property type="evidence" value="ECO:0007669"/>
    <property type="project" value="UniProtKB-UniRule"/>
</dbReference>
<keyword evidence="11" id="KW-0812">Transmembrane</keyword>
<proteinExistence type="inferred from homology"/>
<evidence type="ECO:0000256" key="7">
    <source>
        <dbReference type="ARBA" id="ARBA00023125"/>
    </source>
</evidence>
<dbReference type="Gene3D" id="3.30.980.40">
    <property type="match status" value="1"/>
</dbReference>
<keyword evidence="6 9" id="KW-0067">ATP-binding</keyword>
<evidence type="ECO:0000256" key="9">
    <source>
        <dbReference type="PROSITE-ProRule" id="PRU00289"/>
    </source>
</evidence>
<evidence type="ECO:0000256" key="10">
    <source>
        <dbReference type="SAM" id="MobiDB-lite"/>
    </source>
</evidence>